<evidence type="ECO:0000259" key="3">
    <source>
        <dbReference type="Pfam" id="PF02638"/>
    </source>
</evidence>
<dbReference type="Proteomes" id="UP000603865">
    <property type="component" value="Unassembled WGS sequence"/>
</dbReference>
<evidence type="ECO:0000256" key="2">
    <source>
        <dbReference type="SAM" id="SignalP"/>
    </source>
</evidence>
<evidence type="ECO:0000313" key="5">
    <source>
        <dbReference type="Proteomes" id="UP000603865"/>
    </source>
</evidence>
<comment type="caution">
    <text evidence="4">The sequence shown here is derived from an EMBL/GenBank/DDBJ whole genome shotgun (WGS) entry which is preliminary data.</text>
</comment>
<name>A0A918F519_9DEIO</name>
<evidence type="ECO:0000313" key="4">
    <source>
        <dbReference type="EMBL" id="GGR05167.1"/>
    </source>
</evidence>
<protein>
    <recommendedName>
        <fullName evidence="3">Glycosyl hydrolase-like 10 domain-containing protein</fullName>
    </recommendedName>
</protein>
<dbReference type="Pfam" id="PF02638">
    <property type="entry name" value="GHL10"/>
    <property type="match status" value="1"/>
</dbReference>
<feature type="domain" description="Glycosyl hydrolase-like 10" evidence="3">
    <location>
        <begin position="77"/>
        <end position="265"/>
    </location>
</feature>
<feature type="chain" id="PRO_5037655460" description="Glycosyl hydrolase-like 10 domain-containing protein" evidence="2">
    <location>
        <begin position="21"/>
        <end position="352"/>
    </location>
</feature>
<dbReference type="AlphaFoldDB" id="A0A918F519"/>
<dbReference type="RefSeq" id="WP_189089441.1">
    <property type="nucleotide sequence ID" value="NZ_BMQL01000007.1"/>
</dbReference>
<feature type="signal peptide" evidence="2">
    <location>
        <begin position="1"/>
        <end position="20"/>
    </location>
</feature>
<dbReference type="InterPro" id="IPR003790">
    <property type="entry name" value="GHL10"/>
</dbReference>
<accession>A0A918F519</accession>
<proteinExistence type="predicted"/>
<keyword evidence="1 2" id="KW-0732">Signal</keyword>
<reference evidence="4" key="1">
    <citation type="journal article" date="2014" name="Int. J. Syst. Evol. Microbiol.">
        <title>Complete genome sequence of Corynebacterium casei LMG S-19264T (=DSM 44701T), isolated from a smear-ripened cheese.</title>
        <authorList>
            <consortium name="US DOE Joint Genome Institute (JGI-PGF)"/>
            <person name="Walter F."/>
            <person name="Albersmeier A."/>
            <person name="Kalinowski J."/>
            <person name="Ruckert C."/>
        </authorList>
    </citation>
    <scope>NUCLEOTIDE SEQUENCE</scope>
    <source>
        <strain evidence="4">JCM 31311</strain>
    </source>
</reference>
<reference evidence="4" key="2">
    <citation type="submission" date="2020-09" db="EMBL/GenBank/DDBJ databases">
        <authorList>
            <person name="Sun Q."/>
            <person name="Ohkuma M."/>
        </authorList>
    </citation>
    <scope>NUCLEOTIDE SEQUENCE</scope>
    <source>
        <strain evidence="4">JCM 31311</strain>
    </source>
</reference>
<dbReference type="InterPro" id="IPR052177">
    <property type="entry name" value="Divisome_Glycosyl_Hydrolase"/>
</dbReference>
<dbReference type="Gene3D" id="3.20.20.80">
    <property type="entry name" value="Glycosidases"/>
    <property type="match status" value="1"/>
</dbReference>
<dbReference type="EMBL" id="BMQL01000007">
    <property type="protein sequence ID" value="GGR05167.1"/>
    <property type="molecule type" value="Genomic_DNA"/>
</dbReference>
<keyword evidence="5" id="KW-1185">Reference proteome</keyword>
<sequence>MRPLALLSSITLALFGSSLAQPAAPASRLALWLRPPATAQALDDTLSAAKRAGFTDVLLEGFYHGRAVWTSAVAPSKLGYDALAVANTAAVREGLKLNVWFETLYWRPADSFGIPVTPLWKDSEATLSRDGRTSLQLSNLGFVDPADPQVGAVLTALTAELGRLYPQVGLHLDYLRYPREADFGYHPAALEGFKAQTGLDPRTFPNNDASGEFTEARASWEKYRQSLITDLAARLIATYRAAGGQGMVSAAVYGGTDALQNWRAWPGLDAAMPMLYYPLPLLYTLIPLRFSPGPNIWPGIQVGAGKPALQEQVSLLHRLGYPNVSVFGWAPGTAVPSTSAPTSVAPVSPALR</sequence>
<dbReference type="PANTHER" id="PTHR43405:SF1">
    <property type="entry name" value="GLYCOSYL HYDROLASE DIGH"/>
    <property type="match status" value="1"/>
</dbReference>
<organism evidence="4 5">
    <name type="scientific">Deinococcus ruber</name>
    <dbReference type="NCBI Taxonomy" id="1848197"/>
    <lineage>
        <taxon>Bacteria</taxon>
        <taxon>Thermotogati</taxon>
        <taxon>Deinococcota</taxon>
        <taxon>Deinococci</taxon>
        <taxon>Deinococcales</taxon>
        <taxon>Deinococcaceae</taxon>
        <taxon>Deinococcus</taxon>
    </lineage>
</organism>
<gene>
    <name evidence="4" type="ORF">GCM10008957_17600</name>
</gene>
<evidence type="ECO:0000256" key="1">
    <source>
        <dbReference type="ARBA" id="ARBA00022729"/>
    </source>
</evidence>
<dbReference type="PANTHER" id="PTHR43405">
    <property type="entry name" value="GLYCOSYL HYDROLASE DIGH"/>
    <property type="match status" value="1"/>
</dbReference>